<keyword evidence="2" id="KW-0813">Transport</keyword>
<proteinExistence type="inferred from homology"/>
<dbReference type="PANTHER" id="PTHR34295">
    <property type="entry name" value="BIOTIN TRANSPORTER BIOY"/>
    <property type="match status" value="1"/>
</dbReference>
<dbReference type="Gene3D" id="1.10.1760.20">
    <property type="match status" value="1"/>
</dbReference>
<reference evidence="3 4" key="1">
    <citation type="submission" date="2019-05" db="EMBL/GenBank/DDBJ databases">
        <authorList>
            <consortium name="Pathogen Informatics"/>
        </authorList>
    </citation>
    <scope>NUCLEOTIDE SEQUENCE [LARGE SCALE GENOMIC DNA]</scope>
    <source>
        <strain evidence="3 4">NCTC12204</strain>
    </source>
</reference>
<comment type="similarity">
    <text evidence="1 2">Belongs to the BioY family.</text>
</comment>
<dbReference type="PIRSF" id="PIRSF016661">
    <property type="entry name" value="BioY"/>
    <property type="match status" value="1"/>
</dbReference>
<comment type="caution">
    <text evidence="3">The sequence shown here is derived from an EMBL/GenBank/DDBJ whole genome shotgun (WGS) entry which is preliminary data.</text>
</comment>
<name>A0A4U0ED49_ENTHR</name>
<evidence type="ECO:0000313" key="3">
    <source>
        <dbReference type="EMBL" id="VTQ68158.1"/>
    </source>
</evidence>
<organism evidence="3 4">
    <name type="scientific">Enterococcus hirae</name>
    <dbReference type="NCBI Taxonomy" id="1354"/>
    <lineage>
        <taxon>Bacteria</taxon>
        <taxon>Bacillati</taxon>
        <taxon>Bacillota</taxon>
        <taxon>Bacilli</taxon>
        <taxon>Lactobacillales</taxon>
        <taxon>Enterococcaceae</taxon>
        <taxon>Enterococcus</taxon>
    </lineage>
</organism>
<dbReference type="Proteomes" id="UP000352698">
    <property type="component" value="Unassembled WGS sequence"/>
</dbReference>
<comment type="subcellular location">
    <subcellularLocation>
        <location evidence="2">Cell membrane</location>
        <topology evidence="2">Multi-pass membrane protein</topology>
    </subcellularLocation>
</comment>
<protein>
    <recommendedName>
        <fullName evidence="2">Biotin transporter</fullName>
    </recommendedName>
</protein>
<dbReference type="AlphaFoldDB" id="A0A4U0ED49"/>
<keyword evidence="2" id="KW-0472">Membrane</keyword>
<dbReference type="GO" id="GO:0005886">
    <property type="term" value="C:plasma membrane"/>
    <property type="evidence" value="ECO:0007669"/>
    <property type="project" value="UniProtKB-SubCell"/>
</dbReference>
<keyword evidence="2" id="KW-1003">Cell membrane</keyword>
<evidence type="ECO:0000256" key="2">
    <source>
        <dbReference type="PIRNR" id="PIRNR016661"/>
    </source>
</evidence>
<dbReference type="RefSeq" id="WP_010737130.1">
    <property type="nucleotide sequence ID" value="NZ_AP027299.1"/>
</dbReference>
<accession>A0A4U0ED49</accession>
<sequence>MYTNRRDITMMAMMMALLIITAKLVIPLPLFDYLSLQIITIYLIYPLLGTKYGLIVTFSYLILGLIGLPIFASGGGIFYIFKPSFGFLLSFATFPLIQATLSKLFWRRKWLPLKKILIINYSGLLYLYLIGLLYKCLILFFYLKETNVLYSVLAVSTLIDLSCDILLVFVASLLTYKLLPLIHKHKLANQLFIS</sequence>
<dbReference type="GO" id="GO:0015225">
    <property type="term" value="F:biotin transmembrane transporter activity"/>
    <property type="evidence" value="ECO:0007669"/>
    <property type="project" value="UniProtKB-UniRule"/>
</dbReference>
<dbReference type="InterPro" id="IPR003784">
    <property type="entry name" value="BioY"/>
</dbReference>
<evidence type="ECO:0000256" key="1">
    <source>
        <dbReference type="ARBA" id="ARBA00010692"/>
    </source>
</evidence>
<dbReference type="PANTHER" id="PTHR34295:SF1">
    <property type="entry name" value="BIOTIN TRANSPORTER BIOY"/>
    <property type="match status" value="1"/>
</dbReference>
<gene>
    <name evidence="3" type="primary">bioY2_2</name>
    <name evidence="3" type="ORF">NCTC12204_02289</name>
</gene>
<evidence type="ECO:0000313" key="4">
    <source>
        <dbReference type="Proteomes" id="UP000352698"/>
    </source>
</evidence>
<dbReference type="Pfam" id="PF02632">
    <property type="entry name" value="BioY"/>
    <property type="match status" value="1"/>
</dbReference>
<dbReference type="EMBL" id="CABEEP010000001">
    <property type="protein sequence ID" value="VTQ68158.1"/>
    <property type="molecule type" value="Genomic_DNA"/>
</dbReference>